<keyword evidence="2" id="KW-0479">Metal-binding</keyword>
<evidence type="ECO:0000256" key="6">
    <source>
        <dbReference type="ARBA" id="ARBA00023125"/>
    </source>
</evidence>
<keyword evidence="5" id="KW-0805">Transcription regulation</keyword>
<accession>A0ABQ9LGV3</accession>
<dbReference type="Proteomes" id="UP001174677">
    <property type="component" value="Chromosome 12"/>
</dbReference>
<dbReference type="EMBL" id="JARPOI010000012">
    <property type="protein sequence ID" value="KAJ9167182.1"/>
    <property type="molecule type" value="Genomic_DNA"/>
</dbReference>
<evidence type="ECO:0000259" key="11">
    <source>
        <dbReference type="PROSITE" id="PS51523"/>
    </source>
</evidence>
<keyword evidence="3" id="KW-0863">Zinc-finger</keyword>
<evidence type="ECO:0000256" key="8">
    <source>
        <dbReference type="ARBA" id="ARBA00023163"/>
    </source>
</evidence>
<dbReference type="PANTHER" id="PTHR31948">
    <property type="entry name" value="ZINC-FINGER HOMEODOMAIN PROTEIN 2"/>
    <property type="match status" value="1"/>
</dbReference>
<dbReference type="PROSITE" id="PS51523">
    <property type="entry name" value="ZF_HD_DIMER"/>
    <property type="match status" value="1"/>
</dbReference>
<name>A0ABQ9LGV3_HEVBR</name>
<evidence type="ECO:0000256" key="2">
    <source>
        <dbReference type="ARBA" id="ARBA00022723"/>
    </source>
</evidence>
<dbReference type="Gene3D" id="1.10.10.60">
    <property type="entry name" value="Homeodomain-like"/>
    <property type="match status" value="1"/>
</dbReference>
<reference evidence="12 13" key="1">
    <citation type="journal article" date="2023" name="Plant Biotechnol. J.">
        <title>Chromosome-level wild Hevea brasiliensis genome provides new tools for genomic-assisted breeding and valuable loci to elevate rubber yield.</title>
        <authorList>
            <person name="Cheng H."/>
            <person name="Song X."/>
            <person name="Hu Y."/>
            <person name="Wu T."/>
            <person name="Yang Q."/>
            <person name="An Z."/>
            <person name="Feng S."/>
            <person name="Deng Z."/>
            <person name="Wu W."/>
            <person name="Zeng X."/>
            <person name="Tu M."/>
            <person name="Wang X."/>
            <person name="Huang H."/>
        </authorList>
    </citation>
    <scope>NUCLEOTIDE SEQUENCE [LARGE SCALE GENOMIC DNA]</scope>
    <source>
        <strain evidence="12">MT/VB/25A 57/8</strain>
    </source>
</reference>
<dbReference type="InterPro" id="IPR006455">
    <property type="entry name" value="Homeodomain_ZF_HD"/>
</dbReference>
<evidence type="ECO:0000256" key="1">
    <source>
        <dbReference type="ARBA" id="ARBA00004123"/>
    </source>
</evidence>
<sequence>MDLTLVPYQHSSQSHQPLDHDHDHSRSPRPIIIHPTPDNLLVKYKECMRNHAASIGRHASDGCGEFMPRADDGLTCAACGCHRNFHRREATSLNFDHHHYQHQVFSTGKKHLITSYCDDDDDDDDDDYDGHDRRSETPEREEVNMASVGKATGGTKSKRYRTKFTNEQKDRMLEFAEKIGWRIHKHDNVALNQFCNEIGVTRNVLKVWMHNNKNAHRRREAAPSESEVAVPPPPPQPAEV</sequence>
<keyword evidence="8" id="KW-0804">Transcription</keyword>
<evidence type="ECO:0000256" key="5">
    <source>
        <dbReference type="ARBA" id="ARBA00023015"/>
    </source>
</evidence>
<feature type="region of interest" description="Disordered" evidence="10">
    <location>
        <begin position="215"/>
        <end position="240"/>
    </location>
</feature>
<feature type="region of interest" description="Disordered" evidence="10">
    <location>
        <begin position="1"/>
        <end position="32"/>
    </location>
</feature>
<protein>
    <recommendedName>
        <fullName evidence="11">ZF-HD dimerization-type domain-containing protein</fullName>
    </recommendedName>
</protein>
<dbReference type="InterPro" id="IPR006456">
    <property type="entry name" value="ZF_HD_homeobox_Cys/His_dimer"/>
</dbReference>
<dbReference type="NCBIfam" id="TIGR01566">
    <property type="entry name" value="ZF_HD_prot_N"/>
    <property type="match status" value="1"/>
</dbReference>
<keyword evidence="6" id="KW-0238">DNA-binding</keyword>
<evidence type="ECO:0000256" key="10">
    <source>
        <dbReference type="SAM" id="MobiDB-lite"/>
    </source>
</evidence>
<keyword evidence="13" id="KW-1185">Reference proteome</keyword>
<keyword evidence="7" id="KW-0371">Homeobox</keyword>
<dbReference type="Pfam" id="PF04770">
    <property type="entry name" value="ZF-HD_dimer"/>
    <property type="match status" value="1"/>
</dbReference>
<feature type="compositionally biased region" description="Basic and acidic residues" evidence="10">
    <location>
        <begin position="130"/>
        <end position="143"/>
    </location>
</feature>
<dbReference type="NCBIfam" id="TIGR01565">
    <property type="entry name" value="homeo_ZF_HD"/>
    <property type="match status" value="1"/>
</dbReference>
<gene>
    <name evidence="12" type="ORF">P3X46_021850</name>
</gene>
<organism evidence="12 13">
    <name type="scientific">Hevea brasiliensis</name>
    <name type="common">Para rubber tree</name>
    <name type="synonym">Siphonia brasiliensis</name>
    <dbReference type="NCBI Taxonomy" id="3981"/>
    <lineage>
        <taxon>Eukaryota</taxon>
        <taxon>Viridiplantae</taxon>
        <taxon>Streptophyta</taxon>
        <taxon>Embryophyta</taxon>
        <taxon>Tracheophyta</taxon>
        <taxon>Spermatophyta</taxon>
        <taxon>Magnoliopsida</taxon>
        <taxon>eudicotyledons</taxon>
        <taxon>Gunneridae</taxon>
        <taxon>Pentapetalae</taxon>
        <taxon>rosids</taxon>
        <taxon>fabids</taxon>
        <taxon>Malpighiales</taxon>
        <taxon>Euphorbiaceae</taxon>
        <taxon>Crotonoideae</taxon>
        <taxon>Micrandreae</taxon>
        <taxon>Hevea</taxon>
    </lineage>
</organism>
<dbReference type="PANTHER" id="PTHR31948:SF128">
    <property type="entry name" value="ZINC-FINGER HOMEODOMAIN PROTEIN 8"/>
    <property type="match status" value="1"/>
</dbReference>
<evidence type="ECO:0000313" key="12">
    <source>
        <dbReference type="EMBL" id="KAJ9167182.1"/>
    </source>
</evidence>
<feature type="region of interest" description="Disordered" evidence="10">
    <location>
        <begin position="123"/>
        <end position="160"/>
    </location>
</feature>
<evidence type="ECO:0000256" key="3">
    <source>
        <dbReference type="ARBA" id="ARBA00022771"/>
    </source>
</evidence>
<evidence type="ECO:0000256" key="7">
    <source>
        <dbReference type="ARBA" id="ARBA00023155"/>
    </source>
</evidence>
<evidence type="ECO:0000256" key="4">
    <source>
        <dbReference type="ARBA" id="ARBA00022833"/>
    </source>
</evidence>
<comment type="subcellular location">
    <subcellularLocation>
        <location evidence="1">Nucleus</location>
    </subcellularLocation>
</comment>
<dbReference type="SUPFAM" id="SSF46689">
    <property type="entry name" value="Homeodomain-like"/>
    <property type="match status" value="1"/>
</dbReference>
<evidence type="ECO:0000313" key="13">
    <source>
        <dbReference type="Proteomes" id="UP001174677"/>
    </source>
</evidence>
<keyword evidence="4" id="KW-0862">Zinc</keyword>
<feature type="domain" description="ZF-HD dimerization-type" evidence="11">
    <location>
        <begin position="44"/>
        <end position="89"/>
    </location>
</feature>
<keyword evidence="9" id="KW-0539">Nucleus</keyword>
<comment type="caution">
    <text evidence="12">The sequence shown here is derived from an EMBL/GenBank/DDBJ whole genome shotgun (WGS) entry which is preliminary data.</text>
</comment>
<feature type="compositionally biased region" description="Pro residues" evidence="10">
    <location>
        <begin position="230"/>
        <end position="240"/>
    </location>
</feature>
<dbReference type="InterPro" id="IPR009057">
    <property type="entry name" value="Homeodomain-like_sf"/>
</dbReference>
<evidence type="ECO:0000256" key="9">
    <source>
        <dbReference type="ARBA" id="ARBA00023242"/>
    </source>
</evidence>
<proteinExistence type="predicted"/>
<feature type="compositionally biased region" description="Basic and acidic residues" evidence="10">
    <location>
        <begin position="17"/>
        <end position="26"/>
    </location>
</feature>